<evidence type="ECO:0000313" key="2">
    <source>
        <dbReference type="EMBL" id="CAG5129476.1"/>
    </source>
</evidence>
<protein>
    <submittedName>
        <fullName evidence="2">Uncharacterized protein</fullName>
    </submittedName>
</protein>
<accession>A0A8S3ZQ18</accession>
<organism evidence="2 3">
    <name type="scientific">Candidula unifasciata</name>
    <dbReference type="NCBI Taxonomy" id="100452"/>
    <lineage>
        <taxon>Eukaryota</taxon>
        <taxon>Metazoa</taxon>
        <taxon>Spiralia</taxon>
        <taxon>Lophotrochozoa</taxon>
        <taxon>Mollusca</taxon>
        <taxon>Gastropoda</taxon>
        <taxon>Heterobranchia</taxon>
        <taxon>Euthyneura</taxon>
        <taxon>Panpulmonata</taxon>
        <taxon>Eupulmonata</taxon>
        <taxon>Stylommatophora</taxon>
        <taxon>Helicina</taxon>
        <taxon>Helicoidea</taxon>
        <taxon>Geomitridae</taxon>
        <taxon>Candidula</taxon>
    </lineage>
</organism>
<comment type="caution">
    <text evidence="2">The sequence shown here is derived from an EMBL/GenBank/DDBJ whole genome shotgun (WGS) entry which is preliminary data.</text>
</comment>
<reference evidence="2" key="1">
    <citation type="submission" date="2021-04" db="EMBL/GenBank/DDBJ databases">
        <authorList>
            <consortium name="Molecular Ecology Group"/>
        </authorList>
    </citation>
    <scope>NUCLEOTIDE SEQUENCE</scope>
</reference>
<feature type="non-terminal residue" evidence="2">
    <location>
        <position position="1"/>
    </location>
</feature>
<gene>
    <name evidence="2" type="ORF">CUNI_LOCUS15034</name>
</gene>
<sequence length="119" mass="13753">MTSAWILLLVLLTIGSTESLPLMRNRQPPKESPYAERNISITITVYNNTDRYNMTMSLPHNAILSIKSLKFVTTADKTETFWNQRRSQENKISLPSLESFDSGDVLRTTEDRELPRRIH</sequence>
<feature type="signal peptide" evidence="1">
    <location>
        <begin position="1"/>
        <end position="19"/>
    </location>
</feature>
<evidence type="ECO:0000313" key="3">
    <source>
        <dbReference type="Proteomes" id="UP000678393"/>
    </source>
</evidence>
<keyword evidence="3" id="KW-1185">Reference proteome</keyword>
<name>A0A8S3ZQ18_9EUPU</name>
<dbReference type="AlphaFoldDB" id="A0A8S3ZQ18"/>
<keyword evidence="1" id="KW-0732">Signal</keyword>
<dbReference type="Proteomes" id="UP000678393">
    <property type="component" value="Unassembled WGS sequence"/>
</dbReference>
<evidence type="ECO:0000256" key="1">
    <source>
        <dbReference type="SAM" id="SignalP"/>
    </source>
</evidence>
<feature type="chain" id="PRO_5035773701" evidence="1">
    <location>
        <begin position="20"/>
        <end position="119"/>
    </location>
</feature>
<dbReference type="EMBL" id="CAJHNH020003513">
    <property type="protein sequence ID" value="CAG5129476.1"/>
    <property type="molecule type" value="Genomic_DNA"/>
</dbReference>
<proteinExistence type="predicted"/>